<gene>
    <name evidence="1" type="ORF">UFOVP54_106</name>
</gene>
<sequence>MKNYSNEVTEINTQLELIRAQRRELQLSNDAKVKDLFDATFNYFREYDIIVSSMCACFFDAGDNKQLFTINFYERYKEDARLELSYYTTSTQSEFELNRLISLGKVAQLIKSNSERIMRDIADIRNSDKERENELYAIQSTYEKKIAEYRKAELEDRKVQIELQLRGEGVQFVGPIYFLLKRNYDPRITSIKILEVSKSGKTCTVQYVTAGQSVGKEERCDVESVISQVIANSKNIV</sequence>
<protein>
    <submittedName>
        <fullName evidence="1">Uncharacterized protein</fullName>
    </submittedName>
</protein>
<proteinExistence type="predicted"/>
<evidence type="ECO:0000313" key="1">
    <source>
        <dbReference type="EMBL" id="CAB4125307.1"/>
    </source>
</evidence>
<accession>A0A6J5KWE5</accession>
<reference evidence="1" key="1">
    <citation type="submission" date="2020-04" db="EMBL/GenBank/DDBJ databases">
        <authorList>
            <person name="Chiriac C."/>
            <person name="Salcher M."/>
            <person name="Ghai R."/>
            <person name="Kavagutti S V."/>
        </authorList>
    </citation>
    <scope>NUCLEOTIDE SEQUENCE</scope>
</reference>
<organism evidence="1">
    <name type="scientific">uncultured Caudovirales phage</name>
    <dbReference type="NCBI Taxonomy" id="2100421"/>
    <lineage>
        <taxon>Viruses</taxon>
        <taxon>Duplodnaviria</taxon>
        <taxon>Heunggongvirae</taxon>
        <taxon>Uroviricota</taxon>
        <taxon>Caudoviricetes</taxon>
        <taxon>Peduoviridae</taxon>
        <taxon>Maltschvirus</taxon>
        <taxon>Maltschvirus maltsch</taxon>
    </lineage>
</organism>
<name>A0A6J5KWE5_9CAUD</name>
<dbReference type="EMBL" id="LR796188">
    <property type="protein sequence ID" value="CAB4125307.1"/>
    <property type="molecule type" value="Genomic_DNA"/>
</dbReference>